<feature type="domain" description="Mycothiol-dependent maleylpyruvate isomerase metal-binding" evidence="1">
    <location>
        <begin position="16"/>
        <end position="148"/>
    </location>
</feature>
<dbReference type="Gene3D" id="1.20.120.450">
    <property type="entry name" value="dinb family like domain"/>
    <property type="match status" value="1"/>
</dbReference>
<evidence type="ECO:0000313" key="3">
    <source>
        <dbReference type="Proteomes" id="UP000307768"/>
    </source>
</evidence>
<dbReference type="InterPro" id="IPR017517">
    <property type="entry name" value="Maleyloyr_isom"/>
</dbReference>
<dbReference type="NCBIfam" id="TIGR03083">
    <property type="entry name" value="maleylpyruvate isomerase family mycothiol-dependent enzyme"/>
    <property type="match status" value="1"/>
</dbReference>
<reference evidence="2 3" key="1">
    <citation type="submission" date="2019-09" db="EMBL/GenBank/DDBJ databases">
        <title>Mumia zhuanghuii sp. nov. isolated from the intestinal contents of plateau pika (Ochotona curzoniae) in the Qinghai-Tibet plateau of China.</title>
        <authorList>
            <person name="Tian Z."/>
        </authorList>
    </citation>
    <scope>NUCLEOTIDE SEQUENCE [LARGE SCALE GENOMIC DNA]</scope>
    <source>
        <strain evidence="3">350</strain>
    </source>
</reference>
<evidence type="ECO:0000259" key="1">
    <source>
        <dbReference type="Pfam" id="PF11716"/>
    </source>
</evidence>
<keyword evidence="2" id="KW-0670">Pyruvate</keyword>
<dbReference type="SUPFAM" id="SSF55718">
    <property type="entry name" value="SCP-like"/>
    <property type="match status" value="1"/>
</dbReference>
<name>A0A5Q6RPR1_9ACTN</name>
<accession>A0A5Q6RPR1</accession>
<dbReference type="AlphaFoldDB" id="A0A5Q6RPR1"/>
<dbReference type="EMBL" id="VDFQ02000006">
    <property type="protein sequence ID" value="KAA1420009.1"/>
    <property type="molecule type" value="Genomic_DNA"/>
</dbReference>
<evidence type="ECO:0000313" key="2">
    <source>
        <dbReference type="EMBL" id="KAA1420009.1"/>
    </source>
</evidence>
<dbReference type="InterPro" id="IPR036527">
    <property type="entry name" value="SCP2_sterol-bd_dom_sf"/>
</dbReference>
<dbReference type="SUPFAM" id="SSF109854">
    <property type="entry name" value="DinB/YfiT-like putative metalloenzymes"/>
    <property type="match status" value="1"/>
</dbReference>
<dbReference type="InterPro" id="IPR024344">
    <property type="entry name" value="MDMPI_metal-binding"/>
</dbReference>
<sequence length="232" mass="24900">MATPNDVIDLVDSRTGELLLALDALDDADMRAPSLLPGWTRGHVVTHLARNADALGNLFHWAETGEETPAYASRDARDADIEAGAHRSADALLDDLTEASVRWIVTARRLPEEAWARVVTHRPGREIPGSWIPMLRAGEVILHHYDLALGYEPEQWPGGWVSLALHDAAGGLADRAGEPLALRAIDSGFGVGDGGGRTVSGTQADLLAWVTRGRVGDSLTTTGDLPELGPWR</sequence>
<gene>
    <name evidence="2" type="ORF">FE697_019200</name>
</gene>
<keyword evidence="2" id="KW-0413">Isomerase</keyword>
<comment type="caution">
    <text evidence="2">The sequence shown here is derived from an EMBL/GenBank/DDBJ whole genome shotgun (WGS) entry which is preliminary data.</text>
</comment>
<dbReference type="GO" id="GO:0016853">
    <property type="term" value="F:isomerase activity"/>
    <property type="evidence" value="ECO:0007669"/>
    <property type="project" value="UniProtKB-KW"/>
</dbReference>
<organism evidence="2 3">
    <name type="scientific">Mumia zhuanghuii</name>
    <dbReference type="NCBI Taxonomy" id="2585211"/>
    <lineage>
        <taxon>Bacteria</taxon>
        <taxon>Bacillati</taxon>
        <taxon>Actinomycetota</taxon>
        <taxon>Actinomycetes</taxon>
        <taxon>Propionibacteriales</taxon>
        <taxon>Nocardioidaceae</taxon>
        <taxon>Mumia</taxon>
    </lineage>
</organism>
<dbReference type="RefSeq" id="WP_149771233.1">
    <property type="nucleotide sequence ID" value="NZ_VDFQ02000006.1"/>
</dbReference>
<protein>
    <submittedName>
        <fullName evidence="2">Maleylpyruvate isomerase family mycothiol-dependent enzyme</fullName>
    </submittedName>
</protein>
<proteinExistence type="predicted"/>
<dbReference type="InterPro" id="IPR034660">
    <property type="entry name" value="DinB/YfiT-like"/>
</dbReference>
<dbReference type="Pfam" id="PF11716">
    <property type="entry name" value="MDMPI_N"/>
    <property type="match status" value="1"/>
</dbReference>
<dbReference type="Proteomes" id="UP000307768">
    <property type="component" value="Unassembled WGS sequence"/>
</dbReference>
<dbReference type="GO" id="GO:0046872">
    <property type="term" value="F:metal ion binding"/>
    <property type="evidence" value="ECO:0007669"/>
    <property type="project" value="InterPro"/>
</dbReference>
<dbReference type="OrthoDB" id="5118203at2"/>